<protein>
    <submittedName>
        <fullName evidence="9">AbrB/MazE/SpoVT family DNA-binding domain-containing protein</fullName>
    </submittedName>
</protein>
<evidence type="ECO:0000256" key="6">
    <source>
        <dbReference type="ARBA" id="ARBA00023163"/>
    </source>
</evidence>
<keyword evidence="3" id="KW-0805">Transcription regulation</keyword>
<keyword evidence="2" id="KW-0749">Sporulation</keyword>
<keyword evidence="1" id="KW-0678">Repressor</keyword>
<evidence type="ECO:0000256" key="1">
    <source>
        <dbReference type="ARBA" id="ARBA00022491"/>
    </source>
</evidence>
<evidence type="ECO:0000256" key="5">
    <source>
        <dbReference type="ARBA" id="ARBA00023159"/>
    </source>
</evidence>
<comment type="caution">
    <text evidence="9">The sequence shown here is derived from an EMBL/GenBank/DDBJ whole genome shotgun (WGS) entry which is preliminary data.</text>
</comment>
<dbReference type="InterPro" id="IPR037914">
    <property type="entry name" value="SpoVT-AbrB_sf"/>
</dbReference>
<dbReference type="PROSITE" id="PS51740">
    <property type="entry name" value="SPOVT_ABRB"/>
    <property type="match status" value="1"/>
</dbReference>
<name>A0A5D4K867_9BACI</name>
<dbReference type="Pfam" id="PF04014">
    <property type="entry name" value="MazE_antitoxin"/>
    <property type="match status" value="1"/>
</dbReference>
<evidence type="ECO:0000256" key="3">
    <source>
        <dbReference type="ARBA" id="ARBA00023015"/>
    </source>
</evidence>
<evidence type="ECO:0000313" key="10">
    <source>
        <dbReference type="Proteomes" id="UP000323317"/>
    </source>
</evidence>
<dbReference type="AlphaFoldDB" id="A0A5D4K867"/>
<dbReference type="InterPro" id="IPR052731">
    <property type="entry name" value="B_subtilis_Trans_State_Reg"/>
</dbReference>
<dbReference type="InterPro" id="IPR040678">
    <property type="entry name" value="AbrB_C"/>
</dbReference>
<dbReference type="PANTHER" id="PTHR36432">
    <property type="match status" value="1"/>
</dbReference>
<evidence type="ECO:0000313" key="9">
    <source>
        <dbReference type="EMBL" id="TYR73524.1"/>
    </source>
</evidence>
<keyword evidence="6" id="KW-0804">Transcription</keyword>
<dbReference type="EMBL" id="VTEH01000017">
    <property type="protein sequence ID" value="TYR73524.1"/>
    <property type="molecule type" value="Genomic_DNA"/>
</dbReference>
<accession>A0A5D4K867</accession>
<evidence type="ECO:0000256" key="2">
    <source>
        <dbReference type="ARBA" id="ARBA00022969"/>
    </source>
</evidence>
<keyword evidence="4 7" id="KW-0238">DNA-binding</keyword>
<proteinExistence type="predicted"/>
<keyword evidence="5" id="KW-0010">Activator</keyword>
<dbReference type="InterPro" id="IPR007159">
    <property type="entry name" value="SpoVT-AbrB_dom"/>
</dbReference>
<evidence type="ECO:0000256" key="4">
    <source>
        <dbReference type="ARBA" id="ARBA00023125"/>
    </source>
</evidence>
<organism evidence="9 10">
    <name type="scientific">Rossellomorea vietnamensis</name>
    <dbReference type="NCBI Taxonomy" id="218284"/>
    <lineage>
        <taxon>Bacteria</taxon>
        <taxon>Bacillati</taxon>
        <taxon>Bacillota</taxon>
        <taxon>Bacilli</taxon>
        <taxon>Bacillales</taxon>
        <taxon>Bacillaceae</taxon>
        <taxon>Rossellomorea</taxon>
    </lineage>
</organism>
<dbReference type="Gene3D" id="2.10.260.10">
    <property type="match status" value="1"/>
</dbReference>
<dbReference type="NCBIfam" id="TIGR01439">
    <property type="entry name" value="lp_hng_hel_AbrB"/>
    <property type="match status" value="1"/>
</dbReference>
<sequence length="94" mass="10713">MKSTGIVRKVDELGRVVIPVELRRTLEIAEKDSLEIYVDEEKIILTKYKPSKTCHITGEVSEENVEIAGGKLILSREGAEQILREIQESFQEEK</sequence>
<dbReference type="Proteomes" id="UP000323317">
    <property type="component" value="Unassembled WGS sequence"/>
</dbReference>
<dbReference type="PANTHER" id="PTHR36432:SF4">
    <property type="entry name" value="TRANSITION STATE REGULATOR ABH-RELATED"/>
    <property type="match status" value="1"/>
</dbReference>
<dbReference type="SUPFAM" id="SSF89447">
    <property type="entry name" value="AbrB/MazE/MraZ-like"/>
    <property type="match status" value="1"/>
</dbReference>
<feature type="domain" description="SpoVT-AbrB" evidence="8">
    <location>
        <begin position="5"/>
        <end position="50"/>
    </location>
</feature>
<evidence type="ECO:0000259" key="8">
    <source>
        <dbReference type="PROSITE" id="PS51740"/>
    </source>
</evidence>
<dbReference type="GO" id="GO:0003677">
    <property type="term" value="F:DNA binding"/>
    <property type="evidence" value="ECO:0007669"/>
    <property type="project" value="UniProtKB-UniRule"/>
</dbReference>
<dbReference type="GO" id="GO:0030435">
    <property type="term" value="P:sporulation resulting in formation of a cellular spore"/>
    <property type="evidence" value="ECO:0007669"/>
    <property type="project" value="UniProtKB-KW"/>
</dbReference>
<dbReference type="Pfam" id="PF18277">
    <property type="entry name" value="AbrB_C"/>
    <property type="match status" value="1"/>
</dbReference>
<evidence type="ECO:0000256" key="7">
    <source>
        <dbReference type="PROSITE-ProRule" id="PRU01076"/>
    </source>
</evidence>
<reference evidence="9 10" key="1">
    <citation type="submission" date="2019-08" db="EMBL/GenBank/DDBJ databases">
        <title>Bacillus genomes from the desert of Cuatro Cienegas, Coahuila.</title>
        <authorList>
            <person name="Olmedo-Alvarez G."/>
        </authorList>
    </citation>
    <scope>NUCLEOTIDE SEQUENCE [LARGE SCALE GENOMIC DNA]</scope>
    <source>
        <strain evidence="9 10">CH40_1T</strain>
    </source>
</reference>
<dbReference type="GO" id="GO:0042802">
    <property type="term" value="F:identical protein binding"/>
    <property type="evidence" value="ECO:0007669"/>
    <property type="project" value="UniProtKB-ARBA"/>
</dbReference>
<dbReference type="SMART" id="SM00966">
    <property type="entry name" value="SpoVT_AbrB"/>
    <property type="match status" value="1"/>
</dbReference>
<dbReference type="FunFam" id="2.10.260.10:FF:000001">
    <property type="entry name" value="Stage V sporulation protein T"/>
    <property type="match status" value="1"/>
</dbReference>
<gene>
    <name evidence="9" type="ORF">FZC79_17950</name>
</gene>